<evidence type="ECO:0000313" key="8">
    <source>
        <dbReference type="EMBL" id="KOA20734.1"/>
    </source>
</evidence>
<reference evidence="9" key="1">
    <citation type="submission" date="2015-08" db="EMBL/GenBank/DDBJ databases">
        <title>Genome sequence of the strict anaerobe Clostridium homopropionicum LuHBu1 (DSM 5847T).</title>
        <authorList>
            <person name="Poehlein A."/>
            <person name="Beck M."/>
            <person name="Schiel-Bengelsdorf B."/>
            <person name="Bengelsdorf F.R."/>
            <person name="Daniel R."/>
            <person name="Duerre P."/>
        </authorList>
    </citation>
    <scope>NUCLEOTIDE SEQUENCE [LARGE SCALE GENOMIC DNA]</scope>
    <source>
        <strain evidence="9">DSM 5847</strain>
    </source>
</reference>
<keyword evidence="8" id="KW-0560">Oxidoreductase</keyword>
<organism evidence="8 9">
    <name type="scientific">Clostridium homopropionicum DSM 5847</name>
    <dbReference type="NCBI Taxonomy" id="1121318"/>
    <lineage>
        <taxon>Bacteria</taxon>
        <taxon>Bacillati</taxon>
        <taxon>Bacillota</taxon>
        <taxon>Clostridia</taxon>
        <taxon>Eubacteriales</taxon>
        <taxon>Clostridiaceae</taxon>
        <taxon>Clostridium</taxon>
    </lineage>
</organism>
<dbReference type="RefSeq" id="WP_052220461.1">
    <property type="nucleotide sequence ID" value="NZ_LHUR01000012.1"/>
</dbReference>
<dbReference type="EC" id="1.3.99.28" evidence="8"/>
<dbReference type="Pfam" id="PF01593">
    <property type="entry name" value="Amino_oxidase"/>
    <property type="match status" value="1"/>
</dbReference>
<keyword evidence="9" id="KW-1185">Reference proteome</keyword>
<evidence type="ECO:0000256" key="6">
    <source>
        <dbReference type="SAM" id="Phobius"/>
    </source>
</evidence>
<dbReference type="Proteomes" id="UP000037043">
    <property type="component" value="Unassembled WGS sequence"/>
</dbReference>
<dbReference type="STRING" id="36844.SAMN04488501_103124"/>
<keyword evidence="6" id="KW-0812">Transmembrane</keyword>
<feature type="domain" description="Amine oxidase" evidence="7">
    <location>
        <begin position="12"/>
        <end position="489"/>
    </location>
</feature>
<name>A0A0L6ZCN2_9CLOT</name>
<evidence type="ECO:0000313" key="9">
    <source>
        <dbReference type="Proteomes" id="UP000037043"/>
    </source>
</evidence>
<evidence type="ECO:0000256" key="4">
    <source>
        <dbReference type="ARBA" id="ARBA00022857"/>
    </source>
</evidence>
<dbReference type="PANTHER" id="PTHR46091:SF3">
    <property type="entry name" value="AMINE OXIDASE DOMAIN-CONTAINING PROTEIN"/>
    <property type="match status" value="1"/>
</dbReference>
<evidence type="ECO:0000259" key="7">
    <source>
        <dbReference type="Pfam" id="PF01593"/>
    </source>
</evidence>
<evidence type="ECO:0000256" key="2">
    <source>
        <dbReference type="ARBA" id="ARBA00022729"/>
    </source>
</evidence>
<dbReference type="AlphaFoldDB" id="A0A0L6ZCN2"/>
<sequence>MQYDYIIIGSGMGGLSVANFLAKYNKKVLVLEKHNIPGGLVTSFSRKGVHFDLGIHGLYELKEGQAIPQFMEFWNAPQVEAKPLGGDLKCFIDGKEYDFEHGNVRGSFLKQFPNSKNDVNRIFDIMETIITEMFSGTEAPEPPYDMNLFQLIKFGMNAKKQRPMFMKYGNKDAYKILDLFTTSDELKTIIYSKAPYPMVFMSFAYQWWVYGKNFYPVNGMQAIPDAAVKGLNHLGGELKLNTEVTEILVKDNQAYGVKTKDGTEYHGAVISNASPQFTYEWISDKVAAKKKMKKAISGRKIFEPVAALFMSFDEDKYSLNNLEGISILAKKDYSKRTEEYTPETAPIIIYIYPKREGDEFRSLVALVPISYEYHNYWETEDNRKRGEKYKTLKKEVEKILMDRIGKHMGRDFVDAVSYHELSSPVTYERYTYSKNGSFMGWSVEQSQYGKYLKQRTDIKDLYLVGQWVFPGFGVAGVMASGYYLAKEILKREGIDLKKDFTEYFKDR</sequence>
<accession>A0A0L6ZCN2</accession>
<dbReference type="PATRIC" id="fig|1121318.3.peg.881"/>
<keyword evidence="4" id="KW-0521">NADP</keyword>
<feature type="transmembrane region" description="Helical" evidence="6">
    <location>
        <begin position="461"/>
        <end position="485"/>
    </location>
</feature>
<evidence type="ECO:0000256" key="5">
    <source>
        <dbReference type="ARBA" id="ARBA00023027"/>
    </source>
</evidence>
<keyword evidence="6" id="KW-0472">Membrane</keyword>
<comment type="caution">
    <text evidence="8">The sequence shown here is derived from an EMBL/GenBank/DDBJ whole genome shotgun (WGS) entry which is preliminary data.</text>
</comment>
<evidence type="ECO:0000256" key="3">
    <source>
        <dbReference type="ARBA" id="ARBA00022827"/>
    </source>
</evidence>
<dbReference type="SUPFAM" id="SSF51905">
    <property type="entry name" value="FAD/NAD(P)-binding domain"/>
    <property type="match status" value="1"/>
</dbReference>
<dbReference type="Gene3D" id="3.50.50.60">
    <property type="entry name" value="FAD/NAD(P)-binding domain"/>
    <property type="match status" value="2"/>
</dbReference>
<keyword evidence="5" id="KW-0520">NAD</keyword>
<dbReference type="EMBL" id="LHUR01000012">
    <property type="protein sequence ID" value="KOA20734.1"/>
    <property type="molecule type" value="Genomic_DNA"/>
</dbReference>
<dbReference type="GO" id="GO:0016491">
    <property type="term" value="F:oxidoreductase activity"/>
    <property type="evidence" value="ECO:0007669"/>
    <property type="project" value="UniProtKB-KW"/>
</dbReference>
<evidence type="ECO:0000256" key="1">
    <source>
        <dbReference type="ARBA" id="ARBA00022630"/>
    </source>
</evidence>
<dbReference type="InterPro" id="IPR002937">
    <property type="entry name" value="Amino_oxidase"/>
</dbReference>
<proteinExistence type="predicted"/>
<dbReference type="PANTHER" id="PTHR46091">
    <property type="entry name" value="BLR7054 PROTEIN"/>
    <property type="match status" value="1"/>
</dbReference>
<keyword evidence="1" id="KW-0285">Flavoprotein</keyword>
<keyword evidence="3" id="KW-0274">FAD</keyword>
<keyword evidence="2" id="KW-0732">Signal</keyword>
<protein>
    <submittedName>
        <fullName evidence="8">Phytoene desaturase (Neurosporene-forming)</fullName>
        <ecNumber evidence="8">1.3.99.28</ecNumber>
    </submittedName>
</protein>
<gene>
    <name evidence="8" type="primary">crtI</name>
    <name evidence="8" type="ORF">CLHOM_08760</name>
</gene>
<dbReference type="InterPro" id="IPR036188">
    <property type="entry name" value="FAD/NAD-bd_sf"/>
</dbReference>
<dbReference type="InterPro" id="IPR052206">
    <property type="entry name" value="Retinol_saturase"/>
</dbReference>
<keyword evidence="6" id="KW-1133">Transmembrane helix</keyword>